<keyword evidence="5 6" id="KW-0472">Membrane</keyword>
<evidence type="ECO:0000256" key="3">
    <source>
        <dbReference type="ARBA" id="ARBA00022692"/>
    </source>
</evidence>
<feature type="transmembrane region" description="Helical" evidence="6">
    <location>
        <begin position="79"/>
        <end position="97"/>
    </location>
</feature>
<dbReference type="EMBL" id="CP000151">
    <property type="protein sequence ID" value="ABB08501.1"/>
    <property type="molecule type" value="Genomic_DNA"/>
</dbReference>
<evidence type="ECO:0000256" key="2">
    <source>
        <dbReference type="ARBA" id="ARBA00022475"/>
    </source>
</evidence>
<feature type="transmembrane region" description="Helical" evidence="6">
    <location>
        <begin position="51"/>
        <end position="72"/>
    </location>
</feature>
<feature type="transmembrane region" description="Helical" evidence="6">
    <location>
        <begin position="276"/>
        <end position="294"/>
    </location>
</feature>
<feature type="transmembrane region" description="Helical" evidence="6">
    <location>
        <begin position="103"/>
        <end position="129"/>
    </location>
</feature>
<dbReference type="PANTHER" id="PTHR43124">
    <property type="entry name" value="PURINE EFFLUX PUMP PBUE"/>
    <property type="match status" value="1"/>
</dbReference>
<dbReference type="HOGENOM" id="CLU_001265_61_0_4"/>
<evidence type="ECO:0000256" key="5">
    <source>
        <dbReference type="ARBA" id="ARBA00023136"/>
    </source>
</evidence>
<protein>
    <submittedName>
        <fullName evidence="8">Major facilitator superfamily (MFS_1) transporter</fullName>
    </submittedName>
</protein>
<dbReference type="KEGG" id="bur:Bcep18194_A4906"/>
<keyword evidence="3 6" id="KW-0812">Transmembrane</keyword>
<dbReference type="CDD" id="cd17324">
    <property type="entry name" value="MFS_NepI_like"/>
    <property type="match status" value="1"/>
</dbReference>
<dbReference type="Proteomes" id="UP000002705">
    <property type="component" value="Chromosome 1"/>
</dbReference>
<dbReference type="Pfam" id="PF07690">
    <property type="entry name" value="MFS_1"/>
    <property type="match status" value="1"/>
</dbReference>
<name>Q39GB5_BURL3</name>
<feature type="transmembrane region" description="Helical" evidence="6">
    <location>
        <begin position="16"/>
        <end position="39"/>
    </location>
</feature>
<feature type="transmembrane region" description="Helical" evidence="6">
    <location>
        <begin position="300"/>
        <end position="323"/>
    </location>
</feature>
<dbReference type="Gene3D" id="1.20.1250.20">
    <property type="entry name" value="MFS general substrate transporter like domains"/>
    <property type="match status" value="1"/>
</dbReference>
<dbReference type="GO" id="GO:0005886">
    <property type="term" value="C:plasma membrane"/>
    <property type="evidence" value="ECO:0007669"/>
    <property type="project" value="UniProtKB-SubCell"/>
</dbReference>
<evidence type="ECO:0000313" key="8">
    <source>
        <dbReference type="EMBL" id="ABB08501.1"/>
    </source>
</evidence>
<dbReference type="InterPro" id="IPR020846">
    <property type="entry name" value="MFS_dom"/>
</dbReference>
<dbReference type="PATRIC" id="fig|482957.22.peg.1833"/>
<dbReference type="InterPro" id="IPR036259">
    <property type="entry name" value="MFS_trans_sf"/>
</dbReference>
<dbReference type="SUPFAM" id="SSF103473">
    <property type="entry name" value="MFS general substrate transporter"/>
    <property type="match status" value="1"/>
</dbReference>
<comment type="subcellular location">
    <subcellularLocation>
        <location evidence="1">Cell membrane</location>
        <topology evidence="1">Multi-pass membrane protein</topology>
    </subcellularLocation>
</comment>
<keyword evidence="9" id="KW-1185">Reference proteome</keyword>
<reference evidence="8" key="1">
    <citation type="submission" date="2009-01" db="EMBL/GenBank/DDBJ databases">
        <title>Complete sequence of chromosome 1 of Burkholderia sp. 383.</title>
        <authorList>
            <consortium name="US DOE Joint Genome Institute"/>
            <person name="Copeland A."/>
            <person name="Lucas S."/>
            <person name="Lapidus A."/>
            <person name="Barry K."/>
            <person name="Detter J.C."/>
            <person name="Glavina T."/>
            <person name="Hammon N."/>
            <person name="Israni S."/>
            <person name="Pitluck S."/>
            <person name="Chain P."/>
            <person name="Malfatti S."/>
            <person name="Shin M."/>
            <person name="Vergez L."/>
            <person name="Schmutz J."/>
            <person name="Larimer F."/>
            <person name="Land M."/>
            <person name="Kyrpides N."/>
            <person name="Lykidis A."/>
            <person name="Richardson P."/>
        </authorList>
    </citation>
    <scope>NUCLEOTIDE SEQUENCE</scope>
    <source>
        <strain evidence="8">383</strain>
    </source>
</reference>
<evidence type="ECO:0000256" key="1">
    <source>
        <dbReference type="ARBA" id="ARBA00004651"/>
    </source>
</evidence>
<keyword evidence="2" id="KW-1003">Cell membrane</keyword>
<accession>Q39GB5</accession>
<feature type="transmembrane region" description="Helical" evidence="6">
    <location>
        <begin position="210"/>
        <end position="231"/>
    </location>
</feature>
<organism evidence="8 9">
    <name type="scientific">Burkholderia lata (strain ATCC 17760 / DSM 23089 / LMG 22485 / NCIMB 9086 / R18194 / 383)</name>
    <dbReference type="NCBI Taxonomy" id="482957"/>
    <lineage>
        <taxon>Bacteria</taxon>
        <taxon>Pseudomonadati</taxon>
        <taxon>Pseudomonadota</taxon>
        <taxon>Betaproteobacteria</taxon>
        <taxon>Burkholderiales</taxon>
        <taxon>Burkholderiaceae</taxon>
        <taxon>Burkholderia</taxon>
        <taxon>Burkholderia cepacia complex</taxon>
    </lineage>
</organism>
<evidence type="ECO:0000259" key="7">
    <source>
        <dbReference type="PROSITE" id="PS50850"/>
    </source>
</evidence>
<dbReference type="PANTHER" id="PTHR43124:SF3">
    <property type="entry name" value="CHLORAMPHENICOL EFFLUX PUMP RV0191"/>
    <property type="match status" value="1"/>
</dbReference>
<feature type="transmembrane region" description="Helical" evidence="6">
    <location>
        <begin position="335"/>
        <end position="357"/>
    </location>
</feature>
<feature type="transmembrane region" description="Helical" evidence="6">
    <location>
        <begin position="363"/>
        <end position="386"/>
    </location>
</feature>
<feature type="transmembrane region" description="Helical" evidence="6">
    <location>
        <begin position="141"/>
        <end position="162"/>
    </location>
</feature>
<dbReference type="InterPro" id="IPR011701">
    <property type="entry name" value="MFS"/>
</dbReference>
<keyword evidence="4 6" id="KW-1133">Transmembrane helix</keyword>
<dbReference type="GO" id="GO:0022857">
    <property type="term" value="F:transmembrane transporter activity"/>
    <property type="evidence" value="ECO:0007669"/>
    <property type="project" value="InterPro"/>
</dbReference>
<dbReference type="PROSITE" id="PS50850">
    <property type="entry name" value="MFS"/>
    <property type="match status" value="1"/>
</dbReference>
<dbReference type="InterPro" id="IPR050189">
    <property type="entry name" value="MFS_Efflux_Transporters"/>
</dbReference>
<feature type="domain" description="Major facilitator superfamily (MFS) profile" evidence="7">
    <location>
        <begin position="13"/>
        <end position="391"/>
    </location>
</feature>
<evidence type="ECO:0000256" key="4">
    <source>
        <dbReference type="ARBA" id="ARBA00022989"/>
    </source>
</evidence>
<sequence length="415" mass="43054">MSTSRVHARPARAMPFVVLGLFGLYTLEFGVVGILPALVEHFHVSVAHAGQLTGLFALTVALFGPMLVLVSVRIPHKRVLVVSLAMFAGCSLLSAFVDSFSWMLALRIVAALFHPMFYAAALATATSLYPPEQTGRAVSRAVIGTTLGLVVGVPLMSAIASATDYRASLLFCAAVCAAAGLGLQLMLPAGVAGEPPGARAQLSILRKPVLWLNIVAVVLVFTALFAVYGYAAEYLKRQIGLSGGQISATLALLGVGGVLGNLMIGRFLDSHLVKVVLLQPFALAAIYLALGTFAEDRMAAMAPIALLWGGIHACGLVASQMWLRSAALEARSFATSLYLTAANLGVVGGSFAGGFAIERFGMQGAVGCGVALAGLALAAIAFKVVLYGPHASRAEAAAARATPLASHRLNQRESI</sequence>
<proteinExistence type="predicted"/>
<feature type="transmembrane region" description="Helical" evidence="6">
    <location>
        <begin position="168"/>
        <end position="189"/>
    </location>
</feature>
<evidence type="ECO:0000256" key="6">
    <source>
        <dbReference type="SAM" id="Phobius"/>
    </source>
</evidence>
<evidence type="ECO:0000313" key="9">
    <source>
        <dbReference type="Proteomes" id="UP000002705"/>
    </source>
</evidence>
<gene>
    <name evidence="8" type="ordered locus">Bcep18194_A4906</name>
</gene>
<dbReference type="AlphaFoldDB" id="Q39GB5"/>
<feature type="transmembrane region" description="Helical" evidence="6">
    <location>
        <begin position="243"/>
        <end position="264"/>
    </location>
</feature>